<organism evidence="12 13">
    <name type="scientific">Halolactibacillus miurensis</name>
    <dbReference type="NCBI Taxonomy" id="306541"/>
    <lineage>
        <taxon>Bacteria</taxon>
        <taxon>Bacillati</taxon>
        <taxon>Bacillota</taxon>
        <taxon>Bacilli</taxon>
        <taxon>Bacillales</taxon>
        <taxon>Bacillaceae</taxon>
        <taxon>Halolactibacillus</taxon>
    </lineage>
</organism>
<dbReference type="SUPFAM" id="SSF52540">
    <property type="entry name" value="P-loop containing nucleoside triphosphate hydrolases"/>
    <property type="match status" value="1"/>
</dbReference>
<dbReference type="PANTHER" id="PTHR33540:SF2">
    <property type="entry name" value="TRNA THREONYLCARBAMOYLADENOSINE BIOSYNTHESIS PROTEIN TSAE"/>
    <property type="match status" value="1"/>
</dbReference>
<name>A0A1I6TWH0_9BACI</name>
<comment type="similarity">
    <text evidence="2">Belongs to the TsaE family.</text>
</comment>
<protein>
    <recommendedName>
        <fullName evidence="3">tRNA threonylcarbamoyladenosine biosynthesis protein TsaE</fullName>
    </recommendedName>
    <alternativeName>
        <fullName evidence="10">t(6)A37 threonylcarbamoyladenosine biosynthesis protein TsaE</fullName>
    </alternativeName>
</protein>
<evidence type="ECO:0000313" key="13">
    <source>
        <dbReference type="Proteomes" id="UP000199139"/>
    </source>
</evidence>
<dbReference type="RefSeq" id="WP_062322226.1">
    <property type="nucleotide sequence ID" value="NZ_BJWJ01000034.1"/>
</dbReference>
<keyword evidence="4" id="KW-0963">Cytoplasm</keyword>
<evidence type="ECO:0000256" key="4">
    <source>
        <dbReference type="ARBA" id="ARBA00022490"/>
    </source>
</evidence>
<evidence type="ECO:0000256" key="9">
    <source>
        <dbReference type="ARBA" id="ARBA00022842"/>
    </source>
</evidence>
<dbReference type="Proteomes" id="UP000321773">
    <property type="component" value="Unassembled WGS sequence"/>
</dbReference>
<dbReference type="STRING" id="306541.SAMN05421668_11852"/>
<evidence type="ECO:0000256" key="8">
    <source>
        <dbReference type="ARBA" id="ARBA00022840"/>
    </source>
</evidence>
<evidence type="ECO:0000256" key="5">
    <source>
        <dbReference type="ARBA" id="ARBA00022694"/>
    </source>
</evidence>
<evidence type="ECO:0000256" key="3">
    <source>
        <dbReference type="ARBA" id="ARBA00019010"/>
    </source>
</evidence>
<keyword evidence="7" id="KW-0547">Nucleotide-binding</keyword>
<evidence type="ECO:0000256" key="1">
    <source>
        <dbReference type="ARBA" id="ARBA00004496"/>
    </source>
</evidence>
<reference evidence="12 13" key="1">
    <citation type="submission" date="2016-10" db="EMBL/GenBank/DDBJ databases">
        <authorList>
            <person name="de Groot N.N."/>
        </authorList>
    </citation>
    <scope>NUCLEOTIDE SEQUENCE [LARGE SCALE GENOMIC DNA]</scope>
    <source>
        <strain evidence="12 13">DSM 17074</strain>
    </source>
</reference>
<gene>
    <name evidence="11" type="ORF">HMI01_24220</name>
    <name evidence="12" type="ORF">SAMN05421668_11852</name>
</gene>
<dbReference type="EMBL" id="FPAI01000018">
    <property type="protein sequence ID" value="SFS93347.1"/>
    <property type="molecule type" value="Genomic_DNA"/>
</dbReference>
<dbReference type="EMBL" id="BJWJ01000034">
    <property type="protein sequence ID" value="GEM05434.1"/>
    <property type="molecule type" value="Genomic_DNA"/>
</dbReference>
<evidence type="ECO:0000313" key="11">
    <source>
        <dbReference type="EMBL" id="GEM05434.1"/>
    </source>
</evidence>
<keyword evidence="9" id="KW-0460">Magnesium</keyword>
<keyword evidence="6" id="KW-0479">Metal-binding</keyword>
<dbReference type="GO" id="GO:0046872">
    <property type="term" value="F:metal ion binding"/>
    <property type="evidence" value="ECO:0007669"/>
    <property type="project" value="UniProtKB-KW"/>
</dbReference>
<keyword evidence="14" id="KW-1185">Reference proteome</keyword>
<sequence length="153" mass="17392">MTEKTYHVSTPEETKRLGEKIALLLRPNDCLTLSGDLGAGKTTFTKGLGMGLGVKRTINSPTFTIVKEYQGEKPLYHIDAYRLENEEEDIGFDDYFYGDGVTVVEWPQYIASFLPDERLDITIKKVDESDERIITLTSTSAYFDYVIKEIPHI</sequence>
<comment type="subcellular location">
    <subcellularLocation>
        <location evidence="1">Cytoplasm</location>
    </subcellularLocation>
</comment>
<keyword evidence="8" id="KW-0067">ATP-binding</keyword>
<evidence type="ECO:0000256" key="10">
    <source>
        <dbReference type="ARBA" id="ARBA00032441"/>
    </source>
</evidence>
<evidence type="ECO:0000313" key="12">
    <source>
        <dbReference type="EMBL" id="SFS93347.1"/>
    </source>
</evidence>
<evidence type="ECO:0000256" key="6">
    <source>
        <dbReference type="ARBA" id="ARBA00022723"/>
    </source>
</evidence>
<dbReference type="GO" id="GO:0005524">
    <property type="term" value="F:ATP binding"/>
    <property type="evidence" value="ECO:0007669"/>
    <property type="project" value="UniProtKB-KW"/>
</dbReference>
<dbReference type="Pfam" id="PF02367">
    <property type="entry name" value="TsaE"/>
    <property type="match status" value="1"/>
</dbReference>
<reference evidence="11 14" key="2">
    <citation type="submission" date="2019-07" db="EMBL/GenBank/DDBJ databases">
        <title>Whole genome shotgun sequence of Halolactibacillus miurensis NBRC 100873.</title>
        <authorList>
            <person name="Hosoyama A."/>
            <person name="Uohara A."/>
            <person name="Ohji S."/>
            <person name="Ichikawa N."/>
        </authorList>
    </citation>
    <scope>NUCLEOTIDE SEQUENCE [LARGE SCALE GENOMIC DNA]</scope>
    <source>
        <strain evidence="11 14">NBRC 100873</strain>
    </source>
</reference>
<evidence type="ECO:0000313" key="14">
    <source>
        <dbReference type="Proteomes" id="UP000321773"/>
    </source>
</evidence>
<dbReference type="GO" id="GO:0005737">
    <property type="term" value="C:cytoplasm"/>
    <property type="evidence" value="ECO:0007669"/>
    <property type="project" value="UniProtKB-SubCell"/>
</dbReference>
<keyword evidence="5" id="KW-0819">tRNA processing</keyword>
<dbReference type="GO" id="GO:0002949">
    <property type="term" value="P:tRNA threonylcarbamoyladenosine modification"/>
    <property type="evidence" value="ECO:0007669"/>
    <property type="project" value="InterPro"/>
</dbReference>
<dbReference type="Gene3D" id="3.40.50.300">
    <property type="entry name" value="P-loop containing nucleotide triphosphate hydrolases"/>
    <property type="match status" value="1"/>
</dbReference>
<dbReference type="AlphaFoldDB" id="A0A1I6TWH0"/>
<dbReference type="InterPro" id="IPR027417">
    <property type="entry name" value="P-loop_NTPase"/>
</dbReference>
<dbReference type="PANTHER" id="PTHR33540">
    <property type="entry name" value="TRNA THREONYLCARBAMOYLADENOSINE BIOSYNTHESIS PROTEIN TSAE"/>
    <property type="match status" value="1"/>
</dbReference>
<dbReference type="OrthoDB" id="9815896at2"/>
<dbReference type="NCBIfam" id="TIGR00150">
    <property type="entry name" value="T6A_YjeE"/>
    <property type="match status" value="1"/>
</dbReference>
<accession>A0A1I6TWH0</accession>
<evidence type="ECO:0000256" key="7">
    <source>
        <dbReference type="ARBA" id="ARBA00022741"/>
    </source>
</evidence>
<dbReference type="Proteomes" id="UP000199139">
    <property type="component" value="Unassembled WGS sequence"/>
</dbReference>
<dbReference type="InterPro" id="IPR003442">
    <property type="entry name" value="T6A_TsaE"/>
</dbReference>
<evidence type="ECO:0000256" key="2">
    <source>
        <dbReference type="ARBA" id="ARBA00007599"/>
    </source>
</evidence>
<proteinExistence type="inferred from homology"/>